<keyword evidence="4" id="KW-1185">Reference proteome</keyword>
<reference evidence="3 4" key="1">
    <citation type="submission" date="2010-08" db="EMBL/GenBank/DDBJ databases">
        <title>Complete sequence of Gallionella capsiferriformans ES-2.</title>
        <authorList>
            <consortium name="US DOE Joint Genome Institute"/>
            <person name="Lucas S."/>
            <person name="Copeland A."/>
            <person name="Lapidus A."/>
            <person name="Cheng J.-F."/>
            <person name="Bruce D."/>
            <person name="Goodwin L."/>
            <person name="Pitluck S."/>
            <person name="Chertkov O."/>
            <person name="Davenport K.W."/>
            <person name="Detter J.C."/>
            <person name="Han C."/>
            <person name="Tapia R."/>
            <person name="Land M."/>
            <person name="Hauser L."/>
            <person name="Chang Y.-J."/>
            <person name="Jeffries C."/>
            <person name="Kyrpides N."/>
            <person name="Ivanova N."/>
            <person name="Mikhailova N."/>
            <person name="Shelobolina E.S."/>
            <person name="Picardal F."/>
            <person name="Roden E."/>
            <person name="Emerson D."/>
            <person name="Woyke T."/>
        </authorList>
    </citation>
    <scope>NUCLEOTIDE SEQUENCE [LARGE SCALE GENOMIC DNA]</scope>
    <source>
        <strain evidence="3 4">ES-2</strain>
    </source>
</reference>
<dbReference type="NCBIfam" id="NF040522">
    <property type="entry name" value="VC1465_fam"/>
    <property type="match status" value="1"/>
</dbReference>
<dbReference type="InterPro" id="IPR001387">
    <property type="entry name" value="Cro/C1-type_HTH"/>
</dbReference>
<dbReference type="PROSITE" id="PS50943">
    <property type="entry name" value="HTH_CROC1"/>
    <property type="match status" value="1"/>
</dbReference>
<evidence type="ECO:0000256" key="1">
    <source>
        <dbReference type="SAM" id="MobiDB-lite"/>
    </source>
</evidence>
<dbReference type="CDD" id="cd00093">
    <property type="entry name" value="HTH_XRE"/>
    <property type="match status" value="1"/>
</dbReference>
<dbReference type="GO" id="GO:0003677">
    <property type="term" value="F:DNA binding"/>
    <property type="evidence" value="ECO:0007669"/>
    <property type="project" value="InterPro"/>
</dbReference>
<dbReference type="InterPro" id="IPR010982">
    <property type="entry name" value="Lambda_DNA-bd_dom_sf"/>
</dbReference>
<name>D9SFS9_GALCS</name>
<feature type="region of interest" description="Disordered" evidence="1">
    <location>
        <begin position="127"/>
        <end position="152"/>
    </location>
</feature>
<proteinExistence type="predicted"/>
<dbReference type="SUPFAM" id="SSF47413">
    <property type="entry name" value="lambda repressor-like DNA-binding domains"/>
    <property type="match status" value="1"/>
</dbReference>
<dbReference type="Pfam" id="PF12375">
    <property type="entry name" value="DUF3653"/>
    <property type="match status" value="1"/>
</dbReference>
<dbReference type="STRING" id="395494.Galf_1350"/>
<gene>
    <name evidence="3" type="ordered locus">Galf_1350</name>
</gene>
<evidence type="ECO:0000313" key="3">
    <source>
        <dbReference type="EMBL" id="ADL55376.1"/>
    </source>
</evidence>
<dbReference type="Pfam" id="PF01381">
    <property type="entry name" value="HTH_3"/>
    <property type="match status" value="1"/>
</dbReference>
<evidence type="ECO:0000313" key="4">
    <source>
        <dbReference type="Proteomes" id="UP000001235"/>
    </source>
</evidence>
<dbReference type="eggNOG" id="COG2944">
    <property type="taxonomic scope" value="Bacteria"/>
</dbReference>
<dbReference type="KEGG" id="gca:Galf_1350"/>
<dbReference type="HOGENOM" id="CLU_1719708_0_0_4"/>
<accession>D9SFS9</accession>
<dbReference type="InterPro" id="IPR021077">
    <property type="entry name" value="Phage_phi-Lf_Orf112"/>
</dbReference>
<organism evidence="3 4">
    <name type="scientific">Gallionella capsiferriformans (strain ES-2)</name>
    <name type="common">Gallionella ferruginea capsiferriformans (strain ES-2)</name>
    <dbReference type="NCBI Taxonomy" id="395494"/>
    <lineage>
        <taxon>Bacteria</taxon>
        <taxon>Pseudomonadati</taxon>
        <taxon>Pseudomonadota</taxon>
        <taxon>Betaproteobacteria</taxon>
        <taxon>Nitrosomonadales</taxon>
        <taxon>Gallionellaceae</taxon>
        <taxon>Gallionella</taxon>
    </lineage>
</organism>
<dbReference type="RefSeq" id="WP_013293315.1">
    <property type="nucleotide sequence ID" value="NC_014394.1"/>
</dbReference>
<dbReference type="Gene3D" id="1.10.260.40">
    <property type="entry name" value="lambda repressor-like DNA-binding domains"/>
    <property type="match status" value="1"/>
</dbReference>
<dbReference type="AlphaFoldDB" id="D9SFS9"/>
<dbReference type="EMBL" id="CP002159">
    <property type="protein sequence ID" value="ADL55376.1"/>
    <property type="molecule type" value="Genomic_DNA"/>
</dbReference>
<evidence type="ECO:0000259" key="2">
    <source>
        <dbReference type="PROSITE" id="PS50943"/>
    </source>
</evidence>
<sequence length="152" mass="17566">MSRRKAAYRWINPQDFADLRKQASMTRKEAAQALDVTARTIQNWETGGARIPWMAYRMLRILRGYALPGVAWQGWTVRNHELFNPAGRSFDAVWLENTEHVFAQARLWRQMYARSGIQKTASTVLPFPDRSRKPVATPLPLEAQPKRIGERS</sequence>
<feature type="domain" description="HTH cro/C1-type" evidence="2">
    <location>
        <begin position="16"/>
        <end position="47"/>
    </location>
</feature>
<dbReference type="Proteomes" id="UP000001235">
    <property type="component" value="Chromosome"/>
</dbReference>
<protein>
    <submittedName>
        <fullName evidence="3">Helix-turn-helix domain protein</fullName>
    </submittedName>
</protein>